<sequence>MPFYSGHWYLPVNPQKCAAINQTVSCPVGYYSHARNLLPEQRLTPNLDITGSAIVKTFIASTCTALILSACLIIDKIKYHFYHKRRSANSKAESRFWIKAVHTIESLLQAISDQQIVAGVALVLAINAQACTISAYHYNLVCSMLLLSGITHLNTLINIPDFVYKGKLVAANRLLAIAFQLVLSGIILSSRNTKSFPSKPSALGVLPAACFENMNALDSLGLQDFVDLAANVTGAATNTTQNATQIWDNIQAATSARSGLGEYITLIIFAIFALLFLVLEFLEAMFFPDTYLHWLSVALSITSEIASAVISFLTISRYFSLRDGMEVEAWFDNAGQDKWTYSQIVPMLLLASGSITLIKAVTESLAGHKARRYMDAAQNAADKASAAKNQVDRGQAQYAKMEDQYKMTQQDYEMANTSYGNGAYNN</sequence>
<protein>
    <submittedName>
        <fullName evidence="3">Uncharacterized protein</fullName>
    </submittedName>
</protein>
<dbReference type="PANTHER" id="PTHR37577:SF1">
    <property type="entry name" value="INTEGRAL MEMBRANE PROTEIN"/>
    <property type="match status" value="1"/>
</dbReference>
<dbReference type="EMBL" id="MU001775">
    <property type="protein sequence ID" value="KAF2798838.1"/>
    <property type="molecule type" value="Genomic_DNA"/>
</dbReference>
<keyword evidence="1" id="KW-0175">Coiled coil</keyword>
<reference evidence="3" key="1">
    <citation type="journal article" date="2020" name="Stud. Mycol.">
        <title>101 Dothideomycetes genomes: a test case for predicting lifestyles and emergence of pathogens.</title>
        <authorList>
            <person name="Haridas S."/>
            <person name="Albert R."/>
            <person name="Binder M."/>
            <person name="Bloem J."/>
            <person name="Labutti K."/>
            <person name="Salamov A."/>
            <person name="Andreopoulos B."/>
            <person name="Baker S."/>
            <person name="Barry K."/>
            <person name="Bills G."/>
            <person name="Bluhm B."/>
            <person name="Cannon C."/>
            <person name="Castanera R."/>
            <person name="Culley D."/>
            <person name="Daum C."/>
            <person name="Ezra D."/>
            <person name="Gonzalez J."/>
            <person name="Henrissat B."/>
            <person name="Kuo A."/>
            <person name="Liang C."/>
            <person name="Lipzen A."/>
            <person name="Lutzoni F."/>
            <person name="Magnuson J."/>
            <person name="Mondo S."/>
            <person name="Nolan M."/>
            <person name="Ohm R."/>
            <person name="Pangilinan J."/>
            <person name="Park H.-J."/>
            <person name="Ramirez L."/>
            <person name="Alfaro M."/>
            <person name="Sun H."/>
            <person name="Tritt A."/>
            <person name="Yoshinaga Y."/>
            <person name="Zwiers L.-H."/>
            <person name="Turgeon B."/>
            <person name="Goodwin S."/>
            <person name="Spatafora J."/>
            <person name="Crous P."/>
            <person name="Grigoriev I."/>
        </authorList>
    </citation>
    <scope>NUCLEOTIDE SEQUENCE</scope>
    <source>
        <strain evidence="3">CBS 109.77</strain>
    </source>
</reference>
<gene>
    <name evidence="3" type="ORF">K505DRAFT_371395</name>
</gene>
<feature type="transmembrane region" description="Helical" evidence="2">
    <location>
        <begin position="170"/>
        <end position="189"/>
    </location>
</feature>
<keyword evidence="2" id="KW-0812">Transmembrane</keyword>
<feature type="coiled-coil region" evidence="1">
    <location>
        <begin position="370"/>
        <end position="411"/>
    </location>
</feature>
<evidence type="ECO:0000313" key="3">
    <source>
        <dbReference type="EMBL" id="KAF2798838.1"/>
    </source>
</evidence>
<accession>A0A6A6XRJ5</accession>
<name>A0A6A6XRJ5_9PLEO</name>
<keyword evidence="2" id="KW-0472">Membrane</keyword>
<dbReference type="PANTHER" id="PTHR37577">
    <property type="entry name" value="INTEGRAL MEMBRANE PROTEIN"/>
    <property type="match status" value="1"/>
</dbReference>
<feature type="transmembrane region" description="Helical" evidence="2">
    <location>
        <begin position="53"/>
        <end position="74"/>
    </location>
</feature>
<evidence type="ECO:0000313" key="4">
    <source>
        <dbReference type="Proteomes" id="UP000799757"/>
    </source>
</evidence>
<keyword evidence="2" id="KW-1133">Transmembrane helix</keyword>
<proteinExistence type="predicted"/>
<evidence type="ECO:0000256" key="2">
    <source>
        <dbReference type="SAM" id="Phobius"/>
    </source>
</evidence>
<evidence type="ECO:0000256" key="1">
    <source>
        <dbReference type="SAM" id="Coils"/>
    </source>
</evidence>
<keyword evidence="4" id="KW-1185">Reference proteome</keyword>
<dbReference type="AlphaFoldDB" id="A0A6A6XRJ5"/>
<dbReference type="OrthoDB" id="5427664at2759"/>
<dbReference type="InterPro" id="IPR053018">
    <property type="entry name" value="Elsinochrome_Biosynth-Asso"/>
</dbReference>
<organism evidence="3 4">
    <name type="scientific">Melanomma pulvis-pyrius CBS 109.77</name>
    <dbReference type="NCBI Taxonomy" id="1314802"/>
    <lineage>
        <taxon>Eukaryota</taxon>
        <taxon>Fungi</taxon>
        <taxon>Dikarya</taxon>
        <taxon>Ascomycota</taxon>
        <taxon>Pezizomycotina</taxon>
        <taxon>Dothideomycetes</taxon>
        <taxon>Pleosporomycetidae</taxon>
        <taxon>Pleosporales</taxon>
        <taxon>Melanommataceae</taxon>
        <taxon>Melanomma</taxon>
    </lineage>
</organism>
<feature type="transmembrane region" description="Helical" evidence="2">
    <location>
        <begin position="260"/>
        <end position="279"/>
    </location>
</feature>
<dbReference type="Proteomes" id="UP000799757">
    <property type="component" value="Unassembled WGS sequence"/>
</dbReference>
<feature type="transmembrane region" description="Helical" evidence="2">
    <location>
        <begin position="291"/>
        <end position="315"/>
    </location>
</feature>